<protein>
    <recommendedName>
        <fullName evidence="3">NmrA-like domain-containing protein</fullName>
    </recommendedName>
</protein>
<dbReference type="InterPro" id="IPR036291">
    <property type="entry name" value="NAD(P)-bd_dom_sf"/>
</dbReference>
<keyword evidence="2" id="KW-0560">Oxidoreductase</keyword>
<evidence type="ECO:0000313" key="4">
    <source>
        <dbReference type="EMBL" id="KAL0948764.1"/>
    </source>
</evidence>
<name>A0ABR3IZL6_9AGAR</name>
<dbReference type="PANTHER" id="PTHR47706">
    <property type="entry name" value="NMRA-LIKE FAMILY PROTEIN"/>
    <property type="match status" value="1"/>
</dbReference>
<dbReference type="InterPro" id="IPR051609">
    <property type="entry name" value="NmrA/Isoflavone_reductase-like"/>
</dbReference>
<dbReference type="InterPro" id="IPR008030">
    <property type="entry name" value="NmrA-like"/>
</dbReference>
<comment type="caution">
    <text evidence="4">The sequence shown here is derived from an EMBL/GenBank/DDBJ whole genome shotgun (WGS) entry which is preliminary data.</text>
</comment>
<keyword evidence="1" id="KW-0521">NADP</keyword>
<dbReference type="Gene3D" id="3.40.50.720">
    <property type="entry name" value="NAD(P)-binding Rossmann-like Domain"/>
    <property type="match status" value="1"/>
</dbReference>
<dbReference type="Pfam" id="PF05368">
    <property type="entry name" value="NmrA"/>
    <property type="match status" value="1"/>
</dbReference>
<dbReference type="EMBL" id="JASNQZ010000012">
    <property type="protein sequence ID" value="KAL0948764.1"/>
    <property type="molecule type" value="Genomic_DNA"/>
</dbReference>
<sequence length="333" mass="36500">MSTSRKKVVIISVTGNSGEPIARGLVESGKFSITGTVRPLSLDKPIVKDFKALGITIVPIDWQTAPQADLEALFADADTVISTCSFAAVSDQPRLADAAKAAGVKRFVPSEWASVCPPGVMLIEDTKRVVRDYIQKINLPYTIIQVGGWYQVEFPPLSAQSWGNGKLYNVYGGGETATASCDRRNMGRFVARIIDDDETLGKYVLAHEEEVAQNRLWALAEKYAPGRLAGRRVDVSAEELDRLIRKAEQSNDLGSLIWNQYMKSSFVSGHNSVAAAKKDGWLIARELYPDVPVCTAEEYAKEIYSTSECLNTPAMITSQYSYISLYASAPSKL</sequence>
<keyword evidence="5" id="KW-1185">Reference proteome</keyword>
<feature type="domain" description="NmrA-like" evidence="3">
    <location>
        <begin position="5"/>
        <end position="224"/>
    </location>
</feature>
<dbReference type="Proteomes" id="UP001556367">
    <property type="component" value="Unassembled WGS sequence"/>
</dbReference>
<gene>
    <name evidence="4" type="ORF">HGRIS_008895</name>
</gene>
<dbReference type="PANTHER" id="PTHR47706:SF9">
    <property type="entry name" value="NMRA-LIKE DOMAIN-CONTAINING PROTEIN-RELATED"/>
    <property type="match status" value="1"/>
</dbReference>
<organism evidence="4 5">
    <name type="scientific">Hohenbuehelia grisea</name>
    <dbReference type="NCBI Taxonomy" id="104357"/>
    <lineage>
        <taxon>Eukaryota</taxon>
        <taxon>Fungi</taxon>
        <taxon>Dikarya</taxon>
        <taxon>Basidiomycota</taxon>
        <taxon>Agaricomycotina</taxon>
        <taxon>Agaricomycetes</taxon>
        <taxon>Agaricomycetidae</taxon>
        <taxon>Agaricales</taxon>
        <taxon>Pleurotineae</taxon>
        <taxon>Pleurotaceae</taxon>
        <taxon>Hohenbuehelia</taxon>
    </lineage>
</organism>
<evidence type="ECO:0000256" key="2">
    <source>
        <dbReference type="ARBA" id="ARBA00023002"/>
    </source>
</evidence>
<evidence type="ECO:0000259" key="3">
    <source>
        <dbReference type="Pfam" id="PF05368"/>
    </source>
</evidence>
<proteinExistence type="predicted"/>
<dbReference type="SUPFAM" id="SSF51735">
    <property type="entry name" value="NAD(P)-binding Rossmann-fold domains"/>
    <property type="match status" value="1"/>
</dbReference>
<dbReference type="Gene3D" id="3.90.25.10">
    <property type="entry name" value="UDP-galactose 4-epimerase, domain 1"/>
    <property type="match status" value="1"/>
</dbReference>
<evidence type="ECO:0000256" key="1">
    <source>
        <dbReference type="ARBA" id="ARBA00022857"/>
    </source>
</evidence>
<accession>A0ABR3IZL6</accession>
<reference evidence="5" key="1">
    <citation type="submission" date="2024-06" db="EMBL/GenBank/DDBJ databases">
        <title>Multi-omics analyses provide insights into the biosynthesis of the anticancer antibiotic pleurotin in Hohenbuehelia grisea.</title>
        <authorList>
            <person name="Weaver J.A."/>
            <person name="Alberti F."/>
        </authorList>
    </citation>
    <scope>NUCLEOTIDE SEQUENCE [LARGE SCALE GENOMIC DNA]</scope>
    <source>
        <strain evidence="5">T-177</strain>
    </source>
</reference>
<evidence type="ECO:0000313" key="5">
    <source>
        <dbReference type="Proteomes" id="UP001556367"/>
    </source>
</evidence>